<dbReference type="Gene3D" id="3.40.50.2000">
    <property type="entry name" value="Glycogen Phosphorylase B"/>
    <property type="match status" value="2"/>
</dbReference>
<dbReference type="InterPro" id="IPR002201">
    <property type="entry name" value="Glyco_trans_9"/>
</dbReference>
<dbReference type="GO" id="GO:0009244">
    <property type="term" value="P:lipopolysaccharide core region biosynthetic process"/>
    <property type="evidence" value="ECO:0007669"/>
    <property type="project" value="TreeGrafter"/>
</dbReference>
<organism evidence="3 4">
    <name type="scientific">Erwinia tracheiphila</name>
    <dbReference type="NCBI Taxonomy" id="65700"/>
    <lineage>
        <taxon>Bacteria</taxon>
        <taxon>Pseudomonadati</taxon>
        <taxon>Pseudomonadota</taxon>
        <taxon>Gammaproteobacteria</taxon>
        <taxon>Enterobacterales</taxon>
        <taxon>Erwiniaceae</taxon>
        <taxon>Erwinia</taxon>
    </lineage>
</organism>
<evidence type="ECO:0000256" key="1">
    <source>
        <dbReference type="ARBA" id="ARBA00022676"/>
    </source>
</evidence>
<dbReference type="RefSeq" id="WP_233478852.1">
    <property type="nucleotide sequence ID" value="NZ_CP013970.1"/>
</dbReference>
<accession>A0A345CP11</accession>
<dbReference type="GO" id="GO:0008713">
    <property type="term" value="F:ADP-heptose-lipopolysaccharide heptosyltransferase activity"/>
    <property type="evidence" value="ECO:0007669"/>
    <property type="project" value="TreeGrafter"/>
</dbReference>
<keyword evidence="1" id="KW-0328">Glycosyltransferase</keyword>
<dbReference type="Proteomes" id="UP000264980">
    <property type="component" value="Chromosome"/>
</dbReference>
<keyword evidence="2 3" id="KW-0808">Transferase</keyword>
<gene>
    <name evidence="3" type="ORF">AV903_02140</name>
</gene>
<sequence length="308" mass="35017">MRERYPNAKITLVSSYKNKLLVEGSDWFSKVLYWDQKVKFLPSLICEIRKQKPVLAILLHSKSPYDILCVSLSGCEYILKDSYNEKDLILKRWISSISNHEFKGHLIERKLNLVGELGCEKKDISMPIPVKIELDQEKSKDRIVVAFQLGASESLRRWPVYRFQELARLLLSSGMKCRIALIGSPKEINLANSFFAGMSRDECNYIENYVGTLNLKELVEHISRFDVLVTGDTGPLHIAVALKVPTISLFVTANPAHTGPLQDKELHTVIRVPPEERPLTSEFSDQPMFVITAQEVMSAISERSPTQL</sequence>
<dbReference type="SUPFAM" id="SSF53756">
    <property type="entry name" value="UDP-Glycosyltransferase/glycogen phosphorylase"/>
    <property type="match status" value="1"/>
</dbReference>
<evidence type="ECO:0000256" key="2">
    <source>
        <dbReference type="ARBA" id="ARBA00022679"/>
    </source>
</evidence>
<dbReference type="AlphaFoldDB" id="A0A345CP11"/>
<protein>
    <submittedName>
        <fullName evidence="3">Glycosyltransferase family 9 protein</fullName>
    </submittedName>
</protein>
<dbReference type="PANTHER" id="PTHR30160">
    <property type="entry name" value="TETRAACYLDISACCHARIDE 4'-KINASE-RELATED"/>
    <property type="match status" value="1"/>
</dbReference>
<dbReference type="Pfam" id="PF01075">
    <property type="entry name" value="Glyco_transf_9"/>
    <property type="match status" value="1"/>
</dbReference>
<reference evidence="3 4" key="1">
    <citation type="submission" date="2016-01" db="EMBL/GenBank/DDBJ databases">
        <authorList>
            <person name="Oliw E.H."/>
        </authorList>
    </citation>
    <scope>NUCLEOTIDE SEQUENCE [LARGE SCALE GENOMIC DNA]</scope>
    <source>
        <strain evidence="3 4">MDcuke</strain>
    </source>
</reference>
<proteinExistence type="predicted"/>
<dbReference type="EMBL" id="CP013970">
    <property type="protein sequence ID" value="AXF75178.1"/>
    <property type="molecule type" value="Genomic_DNA"/>
</dbReference>
<evidence type="ECO:0000313" key="4">
    <source>
        <dbReference type="Proteomes" id="UP000264980"/>
    </source>
</evidence>
<evidence type="ECO:0000313" key="3">
    <source>
        <dbReference type="EMBL" id="AXF75178.1"/>
    </source>
</evidence>
<dbReference type="PANTHER" id="PTHR30160:SF7">
    <property type="entry name" value="ADP-HEPTOSE--LPS HEPTOSYLTRANSFERASE 2"/>
    <property type="match status" value="1"/>
</dbReference>
<dbReference type="InterPro" id="IPR051199">
    <property type="entry name" value="LPS_LOS_Heptosyltrfase"/>
</dbReference>
<dbReference type="GO" id="GO:0005829">
    <property type="term" value="C:cytosol"/>
    <property type="evidence" value="ECO:0007669"/>
    <property type="project" value="TreeGrafter"/>
</dbReference>
<name>A0A345CP11_9GAMM</name>
<dbReference type="CDD" id="cd03789">
    <property type="entry name" value="GT9_LPS_heptosyltransferase"/>
    <property type="match status" value="1"/>
</dbReference>